<protein>
    <submittedName>
        <fullName evidence="1">Glycosyl transferase family 2</fullName>
    </submittedName>
</protein>
<dbReference type="EMBL" id="DVNJ01000019">
    <property type="protein sequence ID" value="HIU62863.1"/>
    <property type="molecule type" value="Genomic_DNA"/>
</dbReference>
<gene>
    <name evidence="1" type="ORF">IAB07_03740</name>
</gene>
<comment type="caution">
    <text evidence="1">The sequence shown here is derived from an EMBL/GenBank/DDBJ whole genome shotgun (WGS) entry which is preliminary data.</text>
</comment>
<dbReference type="InterPro" id="IPR029044">
    <property type="entry name" value="Nucleotide-diphossugar_trans"/>
</dbReference>
<dbReference type="PANTHER" id="PTHR43630:SF2">
    <property type="entry name" value="GLYCOSYLTRANSFERASE"/>
    <property type="match status" value="1"/>
</dbReference>
<name>A0A9D1MLR3_9FIRM</name>
<keyword evidence="1" id="KW-0808">Transferase</keyword>
<dbReference type="AlphaFoldDB" id="A0A9D1MLR3"/>
<dbReference type="Gene3D" id="3.90.550.10">
    <property type="entry name" value="Spore Coat Polysaccharide Biosynthesis Protein SpsA, Chain A"/>
    <property type="match status" value="1"/>
</dbReference>
<dbReference type="InterPro" id="IPR011990">
    <property type="entry name" value="TPR-like_helical_dom_sf"/>
</dbReference>
<dbReference type="SUPFAM" id="SSF53448">
    <property type="entry name" value="Nucleotide-diphospho-sugar transferases"/>
    <property type="match status" value="1"/>
</dbReference>
<reference evidence="1" key="2">
    <citation type="journal article" date="2021" name="PeerJ">
        <title>Extensive microbial diversity within the chicken gut microbiome revealed by metagenomics and culture.</title>
        <authorList>
            <person name="Gilroy R."/>
            <person name="Ravi A."/>
            <person name="Getino M."/>
            <person name="Pursley I."/>
            <person name="Horton D.L."/>
            <person name="Alikhan N.F."/>
            <person name="Baker D."/>
            <person name="Gharbi K."/>
            <person name="Hall N."/>
            <person name="Watson M."/>
            <person name="Adriaenssens E.M."/>
            <person name="Foster-Nyarko E."/>
            <person name="Jarju S."/>
            <person name="Secka A."/>
            <person name="Antonio M."/>
            <person name="Oren A."/>
            <person name="Chaudhuri R.R."/>
            <person name="La Ragione R."/>
            <person name="Hildebrand F."/>
            <person name="Pallen M.J."/>
        </authorList>
    </citation>
    <scope>NUCLEOTIDE SEQUENCE</scope>
    <source>
        <strain evidence="1">9366</strain>
    </source>
</reference>
<sequence length="356" mass="41028">MKVCVYAIAKNEEKFARRWLDSMSEADGVYVLDTGSSDETVRLLKEGGAIVEQRIFEPFRFDDARNASLAMVPDDADVCVCTDIDEVFHRGWRAAIEKAFASGAETVYYRYTWNFLPSGEEGHVFWLNNAHRRHGFFWKHPVHEVICTKDGHEPRSAIARGVQLDHLADESKSRAQYLPLLELSVREDPEDDRNSHYLGREYLFYRRYDEAIAELTRHLSLKSARWSDERSASMRYIARAYKAKGERAEAEKWYLRAAAEAPYLREANVEAAQFYLAEKNWHGACFFALKALEIKERSMSYINEPDAWSWAPYDCLAVALWYLGDKEGAQSNAERALAYAPQNERLKNNLRIILGG</sequence>
<dbReference type="Gene3D" id="1.25.40.10">
    <property type="entry name" value="Tetratricopeptide repeat domain"/>
    <property type="match status" value="2"/>
</dbReference>
<evidence type="ECO:0000313" key="2">
    <source>
        <dbReference type="Proteomes" id="UP000824145"/>
    </source>
</evidence>
<dbReference type="GO" id="GO:0016740">
    <property type="term" value="F:transferase activity"/>
    <property type="evidence" value="ECO:0007669"/>
    <property type="project" value="UniProtKB-KW"/>
</dbReference>
<proteinExistence type="predicted"/>
<dbReference type="SUPFAM" id="SSF48452">
    <property type="entry name" value="TPR-like"/>
    <property type="match status" value="1"/>
</dbReference>
<dbReference type="Proteomes" id="UP000824145">
    <property type="component" value="Unassembled WGS sequence"/>
</dbReference>
<dbReference type="PANTHER" id="PTHR43630">
    <property type="entry name" value="POLY-BETA-1,6-N-ACETYL-D-GLUCOSAMINE SYNTHASE"/>
    <property type="match status" value="1"/>
</dbReference>
<reference evidence="1" key="1">
    <citation type="submission" date="2020-10" db="EMBL/GenBank/DDBJ databases">
        <authorList>
            <person name="Gilroy R."/>
        </authorList>
    </citation>
    <scope>NUCLEOTIDE SEQUENCE</scope>
    <source>
        <strain evidence="1">9366</strain>
    </source>
</reference>
<evidence type="ECO:0000313" key="1">
    <source>
        <dbReference type="EMBL" id="HIU62863.1"/>
    </source>
</evidence>
<accession>A0A9D1MLR3</accession>
<organism evidence="1 2">
    <name type="scientific">Candidatus Caccalectryoclostridium excrementigallinarum</name>
    <dbReference type="NCBI Taxonomy" id="2840710"/>
    <lineage>
        <taxon>Bacteria</taxon>
        <taxon>Bacillati</taxon>
        <taxon>Bacillota</taxon>
        <taxon>Clostridia</taxon>
        <taxon>Christensenellales</taxon>
        <taxon>Christensenellaceae</taxon>
        <taxon>Christensenellaceae incertae sedis</taxon>
        <taxon>Candidatus Caccalectryoclostridium</taxon>
    </lineage>
</organism>